<dbReference type="AlphaFoldDB" id="A0A1Y0IBJ8"/>
<dbReference type="KEGG" id="ome:OLMES_3892"/>
<proteinExistence type="predicted"/>
<protein>
    <submittedName>
        <fullName evidence="2">SMC domain-containing protein</fullName>
    </submittedName>
</protein>
<dbReference type="EMBL" id="CP021425">
    <property type="protein sequence ID" value="ARU57912.1"/>
    <property type="molecule type" value="Genomic_DNA"/>
</dbReference>
<dbReference type="PANTHER" id="PTHR40396">
    <property type="entry name" value="ATPASE-LIKE PROTEIN"/>
    <property type="match status" value="1"/>
</dbReference>
<sequence>MLLKFEVKNFRNFKEWFCLDLTKSKQYGFNSEALQDGVINHAIIYGVNGGGKSNLGLALVDITSHLTDTKRSRSLQSNYLNASSGDVLAEFKYLFKFGDSYVTYEYGKESHEITVYEKLYINDKLSISIDRRRDSRAVYNLGGAEDLKSDLSNSTISAAKYLDRNAVLDDDPSNNAFKQMMTFVHGMVFFRSVRGHEFYGQDIVDVNRLSEKILNNGLLDDFERFLNDAGVVCSLTELNLNGERCIAFKFDNRNIEFSQVASTGTVSLGQFYYWWLKLRDGSLKFAYLDEFDAFYHHRLAKMIVQKVKSVDCQTLMTTHNTSIMTNDLLRPDCYFELNKTITQFNDMTNKELRQAHNLEKIYKSLSA</sequence>
<gene>
    <name evidence="2" type="ORF">OLMES_3892</name>
</gene>
<name>A0A1Y0IBJ8_9GAMM</name>
<dbReference type="SUPFAM" id="SSF52540">
    <property type="entry name" value="P-loop containing nucleoside triphosphate hydrolases"/>
    <property type="match status" value="1"/>
</dbReference>
<dbReference type="GO" id="GO:0016887">
    <property type="term" value="F:ATP hydrolysis activity"/>
    <property type="evidence" value="ECO:0007669"/>
    <property type="project" value="InterPro"/>
</dbReference>
<dbReference type="RefSeq" id="WP_087462755.1">
    <property type="nucleotide sequence ID" value="NZ_CP021425.1"/>
</dbReference>
<dbReference type="Proteomes" id="UP000196027">
    <property type="component" value="Chromosome"/>
</dbReference>
<dbReference type="InterPro" id="IPR027417">
    <property type="entry name" value="P-loop_NTPase"/>
</dbReference>
<dbReference type="GO" id="GO:0005524">
    <property type="term" value="F:ATP binding"/>
    <property type="evidence" value="ECO:0007669"/>
    <property type="project" value="InterPro"/>
</dbReference>
<dbReference type="Pfam" id="PF13304">
    <property type="entry name" value="AAA_21"/>
    <property type="match status" value="1"/>
</dbReference>
<feature type="domain" description="ATPase AAA-type core" evidence="1">
    <location>
        <begin position="43"/>
        <end position="324"/>
    </location>
</feature>
<dbReference type="OrthoDB" id="9809324at2"/>
<keyword evidence="3" id="KW-1185">Reference proteome</keyword>
<dbReference type="Gene3D" id="3.40.50.300">
    <property type="entry name" value="P-loop containing nucleotide triphosphate hydrolases"/>
    <property type="match status" value="1"/>
</dbReference>
<evidence type="ECO:0000313" key="2">
    <source>
        <dbReference type="EMBL" id="ARU57912.1"/>
    </source>
</evidence>
<dbReference type="PANTHER" id="PTHR40396:SF1">
    <property type="entry name" value="ATPASE AAA-TYPE CORE DOMAIN-CONTAINING PROTEIN"/>
    <property type="match status" value="1"/>
</dbReference>
<organism evidence="2 3">
    <name type="scientific">Oleiphilus messinensis</name>
    <dbReference type="NCBI Taxonomy" id="141451"/>
    <lineage>
        <taxon>Bacteria</taxon>
        <taxon>Pseudomonadati</taxon>
        <taxon>Pseudomonadota</taxon>
        <taxon>Gammaproteobacteria</taxon>
        <taxon>Oceanospirillales</taxon>
        <taxon>Oleiphilaceae</taxon>
        <taxon>Oleiphilus</taxon>
    </lineage>
</organism>
<evidence type="ECO:0000313" key="3">
    <source>
        <dbReference type="Proteomes" id="UP000196027"/>
    </source>
</evidence>
<accession>A0A1Y0IBJ8</accession>
<dbReference type="InterPro" id="IPR003959">
    <property type="entry name" value="ATPase_AAA_core"/>
</dbReference>
<evidence type="ECO:0000259" key="1">
    <source>
        <dbReference type="Pfam" id="PF13304"/>
    </source>
</evidence>
<reference evidence="2 3" key="1">
    <citation type="submission" date="2017-05" db="EMBL/GenBank/DDBJ databases">
        <title>Genomic insights into alkan degradation activity of Oleiphilus messinensis.</title>
        <authorList>
            <person name="Kozyavkin S.A."/>
            <person name="Slesarev A.I."/>
            <person name="Golyshin P.N."/>
            <person name="Korzhenkov A."/>
            <person name="Golyshina O.N."/>
            <person name="Toshchakov S.V."/>
        </authorList>
    </citation>
    <scope>NUCLEOTIDE SEQUENCE [LARGE SCALE GENOMIC DNA]</scope>
    <source>
        <strain evidence="2 3">ME102</strain>
    </source>
</reference>